<dbReference type="GO" id="GO:0106310">
    <property type="term" value="F:protein serine kinase activity"/>
    <property type="evidence" value="ECO:0007669"/>
    <property type="project" value="RHEA"/>
</dbReference>
<feature type="compositionally biased region" description="Gly residues" evidence="11">
    <location>
        <begin position="318"/>
        <end position="332"/>
    </location>
</feature>
<keyword evidence="5 10" id="KW-0547">Nucleotide-binding</keyword>
<dbReference type="InterPro" id="IPR036936">
    <property type="entry name" value="CRIB_dom_sf"/>
</dbReference>
<dbReference type="PROSITE" id="PS00107">
    <property type="entry name" value="PROTEIN_KINASE_ATP"/>
    <property type="match status" value="1"/>
</dbReference>
<dbReference type="FunFam" id="3.90.810.10:FF:000012">
    <property type="entry name" value="Non-specific serine/threonine protein kinase"/>
    <property type="match status" value="1"/>
</dbReference>
<feature type="compositionally biased region" description="Polar residues" evidence="11">
    <location>
        <begin position="288"/>
        <end position="297"/>
    </location>
</feature>
<dbReference type="Gene3D" id="3.90.810.10">
    <property type="entry name" value="CRIB domain"/>
    <property type="match status" value="1"/>
</dbReference>
<dbReference type="InterPro" id="IPR051931">
    <property type="entry name" value="PAK3-like"/>
</dbReference>
<organism evidence="14">
    <name type="scientific">Cryptococcus neoformans</name>
    <name type="common">Filobasidiella neoformans</name>
    <dbReference type="NCBI Taxonomy" id="5207"/>
    <lineage>
        <taxon>Eukaryota</taxon>
        <taxon>Fungi</taxon>
        <taxon>Dikarya</taxon>
        <taxon>Basidiomycota</taxon>
        <taxon>Agaricomycotina</taxon>
        <taxon>Tremellomycetes</taxon>
        <taxon>Tremellales</taxon>
        <taxon>Cryptococcaceae</taxon>
        <taxon>Cryptococcus</taxon>
        <taxon>Cryptococcus neoformans species complex</taxon>
    </lineage>
</organism>
<sequence length="632" mass="68482">MEDVKMSGPVGVGVPMGVVEPREKELPHEPGSAAAMGGRSRSGTGRSSKDKKSMFGFVSDLLGKDKPPVISKPYDPVHVTHVGFDFQTGKYTGMPPKWQQVLDDNGITQDEQERNPNGVMAVVQYLKHQDEGEDEEEEIWAKMKNAQPPALPAPPSAASSQPTTPGAGVMASREMSRETSNEALGPAGGQVVGDFTSPRMAPAPPTKPSLNRMLSERHAPASHRPAELTTPAPLAGPPPAPRTTTQAYSPAPTHSPQHLSSHPGALPPPPPSAHAPAHAPAHLDRSYSQRAPVSGTKTKLLDRANTTRSPGSSVGIAQGAGGSKGMAMGMGMGLTKSQSQSGHKSRERGDPSREPKDSSKEGSSAGGLSRNQTTRQQQQGATPRRREKEKKENEEVIRQLRMICTPGDPNLVYKNFRKIGQGASGGVYTAIDRQTLPVAIKQMNLEKQPKQDLIINEILVMRESAHPNIVNFKDSYLWQGDLWVVMEYMEGGSLTDVVTAHCMSEAQIASVSREVCEGLRHLHSKGVIHRDIKSDNILLSLNGDVKLKMLEGEPPYLTENPVRALYLIATNGTPKIKDWDKLSNVFRDYFKVTLQVDPAKRPTAAAILKHEFFKHTAPLISLAPMIRSSRKS</sequence>
<feature type="compositionally biased region" description="Basic and acidic residues" evidence="11">
    <location>
        <begin position="347"/>
        <end position="360"/>
    </location>
</feature>
<dbReference type="CDD" id="cd01093">
    <property type="entry name" value="CRIB_PAK_like"/>
    <property type="match status" value="1"/>
</dbReference>
<accession>Q8X1F1</accession>
<keyword evidence="4" id="KW-0808">Transferase</keyword>
<dbReference type="Gene3D" id="3.30.200.20">
    <property type="entry name" value="Phosphorylase Kinase, domain 1"/>
    <property type="match status" value="1"/>
</dbReference>
<evidence type="ECO:0000256" key="10">
    <source>
        <dbReference type="PROSITE-ProRule" id="PRU10141"/>
    </source>
</evidence>
<evidence type="ECO:0000256" key="4">
    <source>
        <dbReference type="ARBA" id="ARBA00022679"/>
    </source>
</evidence>
<evidence type="ECO:0000256" key="9">
    <source>
        <dbReference type="ARBA" id="ARBA00048679"/>
    </source>
</evidence>
<dbReference type="EMBL" id="AF391150">
    <property type="protein sequence ID" value="AAL58841.1"/>
    <property type="molecule type" value="Genomic_DNA"/>
</dbReference>
<evidence type="ECO:0000256" key="11">
    <source>
        <dbReference type="SAM" id="MobiDB-lite"/>
    </source>
</evidence>
<evidence type="ECO:0000256" key="5">
    <source>
        <dbReference type="ARBA" id="ARBA00022741"/>
    </source>
</evidence>
<keyword evidence="7 10" id="KW-0067">ATP-binding</keyword>
<dbReference type="PHI-base" id="PHI:677"/>
<feature type="domain" description="CRIB" evidence="13">
    <location>
        <begin position="70"/>
        <end position="83"/>
    </location>
</feature>
<evidence type="ECO:0000256" key="2">
    <source>
        <dbReference type="ARBA" id="ARBA00012513"/>
    </source>
</evidence>
<dbReference type="SUPFAM" id="SSF56112">
    <property type="entry name" value="Protein kinase-like (PK-like)"/>
    <property type="match status" value="1"/>
</dbReference>
<comment type="similarity">
    <text evidence="1">Belongs to the protein kinase superfamily. STE Ser/Thr protein kinase family. STE20 subfamily.</text>
</comment>
<feature type="compositionally biased region" description="Basic and acidic residues" evidence="11">
    <location>
        <begin position="384"/>
        <end position="394"/>
    </location>
</feature>
<keyword evidence="6 14" id="KW-0418">Kinase</keyword>
<dbReference type="EC" id="2.7.11.1" evidence="2"/>
<dbReference type="PANTHER" id="PTHR45832:SF22">
    <property type="entry name" value="SERINE_THREONINE-PROTEIN KINASE SAMKA-RELATED"/>
    <property type="match status" value="1"/>
</dbReference>
<dbReference type="SMART" id="SM00285">
    <property type="entry name" value="PBD"/>
    <property type="match status" value="1"/>
</dbReference>
<dbReference type="GO" id="GO:0004674">
    <property type="term" value="F:protein serine/threonine kinase activity"/>
    <property type="evidence" value="ECO:0007669"/>
    <property type="project" value="UniProtKB-KW"/>
</dbReference>
<feature type="domain" description="Protein kinase" evidence="12">
    <location>
        <begin position="413"/>
        <end position="632"/>
    </location>
</feature>
<dbReference type="PANTHER" id="PTHR45832">
    <property type="entry name" value="SERINE/THREONINE-PROTEIN KINASE SAMKA-RELATED-RELATED"/>
    <property type="match status" value="1"/>
</dbReference>
<dbReference type="InterPro" id="IPR017441">
    <property type="entry name" value="Protein_kinase_ATP_BS"/>
</dbReference>
<protein>
    <recommendedName>
        <fullName evidence="2">non-specific serine/threonine protein kinase</fullName>
        <ecNumber evidence="2">2.7.11.1</ecNumber>
    </recommendedName>
</protein>
<evidence type="ECO:0000256" key="1">
    <source>
        <dbReference type="ARBA" id="ARBA00008874"/>
    </source>
</evidence>
<dbReference type="Pfam" id="PF00786">
    <property type="entry name" value="PBD"/>
    <property type="match status" value="1"/>
</dbReference>
<dbReference type="InterPro" id="IPR000719">
    <property type="entry name" value="Prot_kinase_dom"/>
</dbReference>
<dbReference type="FunFam" id="3.30.200.20:FF:000385">
    <property type="entry name" value="Non-specific serine/threonine protein kinase"/>
    <property type="match status" value="1"/>
</dbReference>
<dbReference type="Pfam" id="PF00069">
    <property type="entry name" value="Pkinase"/>
    <property type="match status" value="1"/>
</dbReference>
<feature type="compositionally biased region" description="Low complexity" evidence="11">
    <location>
        <begin position="156"/>
        <end position="165"/>
    </location>
</feature>
<evidence type="ECO:0000313" key="14">
    <source>
        <dbReference type="EMBL" id="AAL58841.1"/>
    </source>
</evidence>
<comment type="catalytic activity">
    <reaction evidence="8">
        <text>L-threonyl-[protein] + ATP = O-phospho-L-threonyl-[protein] + ADP + H(+)</text>
        <dbReference type="Rhea" id="RHEA:46608"/>
        <dbReference type="Rhea" id="RHEA-COMP:11060"/>
        <dbReference type="Rhea" id="RHEA-COMP:11605"/>
        <dbReference type="ChEBI" id="CHEBI:15378"/>
        <dbReference type="ChEBI" id="CHEBI:30013"/>
        <dbReference type="ChEBI" id="CHEBI:30616"/>
        <dbReference type="ChEBI" id="CHEBI:61977"/>
        <dbReference type="ChEBI" id="CHEBI:456216"/>
        <dbReference type="EC" id="2.7.11.1"/>
    </reaction>
</comment>
<dbReference type="InterPro" id="IPR033923">
    <property type="entry name" value="PAK_BD"/>
</dbReference>
<reference evidence="14" key="1">
    <citation type="journal article" date="2002" name="Eukaryot. Cell">
        <title>Mating-type-specific and nonspecific PAK kinases play shared and divergent roles in Cryptococcus neoformans.</title>
        <authorList>
            <person name="Wang P."/>
            <person name="Nichols C.B."/>
            <person name="Lengeler K.B."/>
            <person name="Cardenas M.E."/>
            <person name="Cox G.M."/>
            <person name="Perfect J.R."/>
            <person name="Heitman J."/>
        </authorList>
    </citation>
    <scope>NUCLEOTIDE SEQUENCE</scope>
</reference>
<proteinExistence type="inferred from homology"/>
<dbReference type="PROSITE" id="PS00108">
    <property type="entry name" value="PROTEIN_KINASE_ST"/>
    <property type="match status" value="1"/>
</dbReference>
<evidence type="ECO:0000256" key="3">
    <source>
        <dbReference type="ARBA" id="ARBA00022527"/>
    </source>
</evidence>
<evidence type="ECO:0000256" key="7">
    <source>
        <dbReference type="ARBA" id="ARBA00022840"/>
    </source>
</evidence>
<dbReference type="InterPro" id="IPR011009">
    <property type="entry name" value="Kinase-like_dom_sf"/>
</dbReference>
<dbReference type="Gene3D" id="1.10.510.10">
    <property type="entry name" value="Transferase(Phosphotransferase) domain 1"/>
    <property type="match status" value="2"/>
</dbReference>
<evidence type="ECO:0000256" key="8">
    <source>
        <dbReference type="ARBA" id="ARBA00047899"/>
    </source>
</evidence>
<dbReference type="AlphaFoldDB" id="Q8X1F1"/>
<name>Q8X1F1_CRYNE</name>
<evidence type="ECO:0000259" key="12">
    <source>
        <dbReference type="PROSITE" id="PS50011"/>
    </source>
</evidence>
<dbReference type="PROSITE" id="PS50011">
    <property type="entry name" value="PROTEIN_KINASE_DOM"/>
    <property type="match status" value="1"/>
</dbReference>
<feature type="region of interest" description="Disordered" evidence="11">
    <location>
        <begin position="1"/>
        <end position="52"/>
    </location>
</feature>
<dbReference type="SMART" id="SM00220">
    <property type="entry name" value="S_TKc"/>
    <property type="match status" value="1"/>
</dbReference>
<feature type="compositionally biased region" description="Low complexity" evidence="11">
    <location>
        <begin position="8"/>
        <end position="19"/>
    </location>
</feature>
<dbReference type="InterPro" id="IPR000095">
    <property type="entry name" value="CRIB_dom"/>
</dbReference>
<evidence type="ECO:0000259" key="13">
    <source>
        <dbReference type="PROSITE" id="PS50108"/>
    </source>
</evidence>
<feature type="binding site" evidence="10">
    <location>
        <position position="441"/>
    </location>
    <ligand>
        <name>ATP</name>
        <dbReference type="ChEBI" id="CHEBI:30616"/>
    </ligand>
</feature>
<dbReference type="GO" id="GO:0005524">
    <property type="term" value="F:ATP binding"/>
    <property type="evidence" value="ECO:0007669"/>
    <property type="project" value="UniProtKB-UniRule"/>
</dbReference>
<dbReference type="PROSITE" id="PS50108">
    <property type="entry name" value="CRIB"/>
    <property type="match status" value="1"/>
</dbReference>
<feature type="compositionally biased region" description="Polar residues" evidence="11">
    <location>
        <begin position="369"/>
        <end position="381"/>
    </location>
</feature>
<comment type="catalytic activity">
    <reaction evidence="9">
        <text>L-seryl-[protein] + ATP = O-phospho-L-seryl-[protein] + ADP + H(+)</text>
        <dbReference type="Rhea" id="RHEA:17989"/>
        <dbReference type="Rhea" id="RHEA-COMP:9863"/>
        <dbReference type="Rhea" id="RHEA-COMP:11604"/>
        <dbReference type="ChEBI" id="CHEBI:15378"/>
        <dbReference type="ChEBI" id="CHEBI:29999"/>
        <dbReference type="ChEBI" id="CHEBI:30616"/>
        <dbReference type="ChEBI" id="CHEBI:83421"/>
        <dbReference type="ChEBI" id="CHEBI:456216"/>
        <dbReference type="EC" id="2.7.11.1"/>
    </reaction>
</comment>
<keyword evidence="3" id="KW-0723">Serine/threonine-protein kinase</keyword>
<feature type="compositionally biased region" description="Low complexity" evidence="11">
    <location>
        <begin position="31"/>
        <end position="46"/>
    </location>
</feature>
<dbReference type="InterPro" id="IPR008271">
    <property type="entry name" value="Ser/Thr_kinase_AS"/>
</dbReference>
<feature type="region of interest" description="Disordered" evidence="11">
    <location>
        <begin position="127"/>
        <end position="394"/>
    </location>
</feature>
<evidence type="ECO:0000256" key="6">
    <source>
        <dbReference type="ARBA" id="ARBA00022777"/>
    </source>
</evidence>